<evidence type="ECO:0000256" key="2">
    <source>
        <dbReference type="ARBA" id="ARBA00023002"/>
    </source>
</evidence>
<dbReference type="Gene3D" id="3.40.109.10">
    <property type="entry name" value="NADH Oxidase"/>
    <property type="match status" value="1"/>
</dbReference>
<dbReference type="PANTHER" id="PTHR43673:SF10">
    <property type="entry name" value="NADH DEHYDROGENASE_NAD(P)H NITROREDUCTASE XCC3605-RELATED"/>
    <property type="match status" value="1"/>
</dbReference>
<dbReference type="Pfam" id="PF00881">
    <property type="entry name" value="Nitroreductase"/>
    <property type="match status" value="1"/>
</dbReference>
<dbReference type="SUPFAM" id="SSF55469">
    <property type="entry name" value="FMN-dependent nitroreductase-like"/>
    <property type="match status" value="1"/>
</dbReference>
<accession>A0A366E7T1</accession>
<gene>
    <name evidence="4" type="ORF">DET59_1481</name>
</gene>
<evidence type="ECO:0000313" key="4">
    <source>
        <dbReference type="EMBL" id="RBO98145.1"/>
    </source>
</evidence>
<comment type="similarity">
    <text evidence="1">Belongs to the nitroreductase family.</text>
</comment>
<organism evidence="4 5">
    <name type="scientific">Rossellomorea aquimaris</name>
    <dbReference type="NCBI Taxonomy" id="189382"/>
    <lineage>
        <taxon>Bacteria</taxon>
        <taxon>Bacillati</taxon>
        <taxon>Bacillota</taxon>
        <taxon>Bacilli</taxon>
        <taxon>Bacillales</taxon>
        <taxon>Bacillaceae</taxon>
        <taxon>Rossellomorea</taxon>
    </lineage>
</organism>
<dbReference type="AlphaFoldDB" id="A0A366E7T1"/>
<protein>
    <submittedName>
        <fullName evidence="4">Nitroreductase</fullName>
    </submittedName>
</protein>
<feature type="domain" description="Nitroreductase" evidence="3">
    <location>
        <begin position="170"/>
        <end position="223"/>
    </location>
</feature>
<proteinExistence type="inferred from homology"/>
<keyword evidence="2" id="KW-0560">Oxidoreductase</keyword>
<dbReference type="PANTHER" id="PTHR43673">
    <property type="entry name" value="NAD(P)H NITROREDUCTASE YDGI-RELATED"/>
    <property type="match status" value="1"/>
</dbReference>
<dbReference type="InterPro" id="IPR000415">
    <property type="entry name" value="Nitroreductase-like"/>
</dbReference>
<sequence length="335" mass="38414">MKIMSFKKFIPKPIRRIALRMLNHIQLLNYYFKDMNRYSKHSFDFSNSKAKRHHETDLIYYYHKIEKGLSLPNPRIGFGQKVVNHLLSILNHYIKQYGWDNVSIAALNTLYSYYYFNEKNDLRLNELLNKLEELSKTIDAISRPTVGGIDEVKKVDIDKSNIDFKEFAFSRYSIRNYAPGNVSIDLIKEAVYIAQKTPSVCNRQPWRVYVYSNEEDKINILKYQNGNVGFGDGASKILIVTSELKDFRGPRERNQSYIDGGMYSMSLIYALHSLGVGSCALNLAVSPQTETELKNTANISESEVLIMMIAVGNLPKKLNVASSPRRAVEDVIAIN</sequence>
<evidence type="ECO:0000313" key="5">
    <source>
        <dbReference type="Proteomes" id="UP000252118"/>
    </source>
</evidence>
<dbReference type="Proteomes" id="UP000252118">
    <property type="component" value="Unassembled WGS sequence"/>
</dbReference>
<comment type="caution">
    <text evidence="4">The sequence shown here is derived from an EMBL/GenBank/DDBJ whole genome shotgun (WGS) entry which is preliminary data.</text>
</comment>
<dbReference type="GO" id="GO:0016491">
    <property type="term" value="F:oxidoreductase activity"/>
    <property type="evidence" value="ECO:0007669"/>
    <property type="project" value="UniProtKB-KW"/>
</dbReference>
<dbReference type="EMBL" id="QNRJ01000048">
    <property type="protein sequence ID" value="RBO98145.1"/>
    <property type="molecule type" value="Genomic_DNA"/>
</dbReference>
<reference evidence="4 5" key="1">
    <citation type="submission" date="2018-06" db="EMBL/GenBank/DDBJ databases">
        <title>Freshwater and sediment microbial communities from various areas in North America, analyzing microbe dynamics in response to fracking.</title>
        <authorList>
            <person name="Lamendella R."/>
        </authorList>
    </citation>
    <scope>NUCLEOTIDE SEQUENCE [LARGE SCALE GENOMIC DNA]</scope>
    <source>
        <strain evidence="4 5">97B</strain>
    </source>
</reference>
<evidence type="ECO:0000259" key="3">
    <source>
        <dbReference type="Pfam" id="PF00881"/>
    </source>
</evidence>
<evidence type="ECO:0000256" key="1">
    <source>
        <dbReference type="ARBA" id="ARBA00007118"/>
    </source>
</evidence>
<name>A0A366E7T1_9BACI</name>
<dbReference type="InterPro" id="IPR029479">
    <property type="entry name" value="Nitroreductase"/>
</dbReference>